<organism evidence="2 3">
    <name type="scientific">Caerostris darwini</name>
    <dbReference type="NCBI Taxonomy" id="1538125"/>
    <lineage>
        <taxon>Eukaryota</taxon>
        <taxon>Metazoa</taxon>
        <taxon>Ecdysozoa</taxon>
        <taxon>Arthropoda</taxon>
        <taxon>Chelicerata</taxon>
        <taxon>Arachnida</taxon>
        <taxon>Araneae</taxon>
        <taxon>Araneomorphae</taxon>
        <taxon>Entelegynae</taxon>
        <taxon>Araneoidea</taxon>
        <taxon>Araneidae</taxon>
        <taxon>Caerostris</taxon>
    </lineage>
</organism>
<evidence type="ECO:0000313" key="3">
    <source>
        <dbReference type="Proteomes" id="UP001054837"/>
    </source>
</evidence>
<evidence type="ECO:0000256" key="1">
    <source>
        <dbReference type="SAM" id="MobiDB-lite"/>
    </source>
</evidence>
<proteinExistence type="predicted"/>
<gene>
    <name evidence="2" type="ORF">CDAR_181471</name>
</gene>
<feature type="region of interest" description="Disordered" evidence="1">
    <location>
        <begin position="18"/>
        <end position="74"/>
    </location>
</feature>
<sequence length="85" mass="9774">MCCVGSWCRPSFYTSPRGISVDSAMMDDTQGSKYHSTKRDEHKKRRHRRTSRKQKQKRQTIQGPETNESSLANHSTFCLVGRGRA</sequence>
<comment type="caution">
    <text evidence="2">The sequence shown here is derived from an EMBL/GenBank/DDBJ whole genome shotgun (WGS) entry which is preliminary data.</text>
</comment>
<protein>
    <submittedName>
        <fullName evidence="2">Uncharacterized protein</fullName>
    </submittedName>
</protein>
<feature type="compositionally biased region" description="Polar residues" evidence="1">
    <location>
        <begin position="61"/>
        <end position="74"/>
    </location>
</feature>
<reference evidence="2 3" key="1">
    <citation type="submission" date="2021-06" db="EMBL/GenBank/DDBJ databases">
        <title>Caerostris darwini draft genome.</title>
        <authorList>
            <person name="Kono N."/>
            <person name="Arakawa K."/>
        </authorList>
    </citation>
    <scope>NUCLEOTIDE SEQUENCE [LARGE SCALE GENOMIC DNA]</scope>
</reference>
<evidence type="ECO:0000313" key="2">
    <source>
        <dbReference type="EMBL" id="GIY52493.1"/>
    </source>
</evidence>
<keyword evidence="3" id="KW-1185">Reference proteome</keyword>
<feature type="compositionally biased region" description="Basic residues" evidence="1">
    <location>
        <begin position="41"/>
        <end position="58"/>
    </location>
</feature>
<dbReference type="Proteomes" id="UP001054837">
    <property type="component" value="Unassembled WGS sequence"/>
</dbReference>
<accession>A0AAV4U3W2</accession>
<dbReference type="AlphaFoldDB" id="A0AAV4U3W2"/>
<name>A0AAV4U3W2_9ARAC</name>
<dbReference type="EMBL" id="BPLQ01010670">
    <property type="protein sequence ID" value="GIY52493.1"/>
    <property type="molecule type" value="Genomic_DNA"/>
</dbReference>